<accession>A0ABP6AVH5</accession>
<reference evidence="4" key="1">
    <citation type="journal article" date="2019" name="Int. J. Syst. Evol. Microbiol.">
        <title>The Global Catalogue of Microorganisms (GCM) 10K type strain sequencing project: providing services to taxonomists for standard genome sequencing and annotation.</title>
        <authorList>
            <consortium name="The Broad Institute Genomics Platform"/>
            <consortium name="The Broad Institute Genome Sequencing Center for Infectious Disease"/>
            <person name="Wu L."/>
            <person name="Ma J."/>
        </authorList>
    </citation>
    <scope>NUCLEOTIDE SEQUENCE [LARGE SCALE GENOMIC DNA]</scope>
    <source>
        <strain evidence="4">JCM 3367</strain>
    </source>
</reference>
<proteinExistence type="predicted"/>
<gene>
    <name evidence="3" type="ORF">GCM10010201_23510</name>
</gene>
<name>A0ABP6AVH5_9ACTN</name>
<evidence type="ECO:0000313" key="4">
    <source>
        <dbReference type="Proteomes" id="UP001499978"/>
    </source>
</evidence>
<evidence type="ECO:0000256" key="2">
    <source>
        <dbReference type="SAM" id="Phobius"/>
    </source>
</evidence>
<organism evidence="3 4">
    <name type="scientific">Pilimelia columellifera subsp. columellifera</name>
    <dbReference type="NCBI Taxonomy" id="706583"/>
    <lineage>
        <taxon>Bacteria</taxon>
        <taxon>Bacillati</taxon>
        <taxon>Actinomycetota</taxon>
        <taxon>Actinomycetes</taxon>
        <taxon>Micromonosporales</taxon>
        <taxon>Micromonosporaceae</taxon>
        <taxon>Pilimelia</taxon>
    </lineage>
</organism>
<dbReference type="EMBL" id="BAAARY010000009">
    <property type="protein sequence ID" value="GAA2524279.1"/>
    <property type="molecule type" value="Genomic_DNA"/>
</dbReference>
<dbReference type="Proteomes" id="UP001499978">
    <property type="component" value="Unassembled WGS sequence"/>
</dbReference>
<evidence type="ECO:0000256" key="1">
    <source>
        <dbReference type="SAM" id="MobiDB-lite"/>
    </source>
</evidence>
<protein>
    <submittedName>
        <fullName evidence="3">Uncharacterized protein</fullName>
    </submittedName>
</protein>
<comment type="caution">
    <text evidence="3">The sequence shown here is derived from an EMBL/GenBank/DDBJ whole genome shotgun (WGS) entry which is preliminary data.</text>
</comment>
<keyword evidence="2" id="KW-0472">Membrane</keyword>
<evidence type="ECO:0000313" key="3">
    <source>
        <dbReference type="EMBL" id="GAA2524279.1"/>
    </source>
</evidence>
<feature type="region of interest" description="Disordered" evidence="1">
    <location>
        <begin position="87"/>
        <end position="107"/>
    </location>
</feature>
<sequence length="107" mass="11028">MFGAGVAVLAVITRSHRQMVSPPELLGRVMASVRFISWTAIPIGSMTAGAAAQVWQPGAGLLTACIGAAATLAVLLTSRVRRLRDLKDDETPAASGASSPSRKPASE</sequence>
<keyword evidence="2" id="KW-0812">Transmembrane</keyword>
<dbReference type="SUPFAM" id="SSF103473">
    <property type="entry name" value="MFS general substrate transporter"/>
    <property type="match status" value="1"/>
</dbReference>
<feature type="transmembrane region" description="Helical" evidence="2">
    <location>
        <begin position="54"/>
        <end position="77"/>
    </location>
</feature>
<keyword evidence="2" id="KW-1133">Transmembrane helix</keyword>
<keyword evidence="4" id="KW-1185">Reference proteome</keyword>
<dbReference type="Gene3D" id="1.20.1250.20">
    <property type="entry name" value="MFS general substrate transporter like domains"/>
    <property type="match status" value="1"/>
</dbReference>
<dbReference type="InterPro" id="IPR036259">
    <property type="entry name" value="MFS_trans_sf"/>
</dbReference>